<dbReference type="Proteomes" id="UP000191691">
    <property type="component" value="Unassembled WGS sequence"/>
</dbReference>
<proteinExistence type="predicted"/>
<dbReference type="AlphaFoldDB" id="A0A1V6WCV6"/>
<comment type="caution">
    <text evidence="1">The sequence shown here is derived from an EMBL/GenBank/DDBJ whole genome shotgun (WGS) entry which is preliminary data.</text>
</comment>
<organism evidence="1 2">
    <name type="scientific">Penicillium nalgiovense</name>
    <dbReference type="NCBI Taxonomy" id="60175"/>
    <lineage>
        <taxon>Eukaryota</taxon>
        <taxon>Fungi</taxon>
        <taxon>Dikarya</taxon>
        <taxon>Ascomycota</taxon>
        <taxon>Pezizomycotina</taxon>
        <taxon>Eurotiomycetes</taxon>
        <taxon>Eurotiomycetidae</taxon>
        <taxon>Eurotiales</taxon>
        <taxon>Aspergillaceae</taxon>
        <taxon>Penicillium</taxon>
    </lineage>
</organism>
<sequence length="16" mass="2097">MSERKRHLIVKRRHLH</sequence>
<reference evidence="2" key="1">
    <citation type="journal article" date="2017" name="Nat. Microbiol.">
        <title>Global analysis of biosynthetic gene clusters reveals vast potential of secondary metabolite production in Penicillium species.</title>
        <authorList>
            <person name="Nielsen J.C."/>
            <person name="Grijseels S."/>
            <person name="Prigent S."/>
            <person name="Ji B."/>
            <person name="Dainat J."/>
            <person name="Nielsen K.F."/>
            <person name="Frisvad J.C."/>
            <person name="Workman M."/>
            <person name="Nielsen J."/>
        </authorList>
    </citation>
    <scope>NUCLEOTIDE SEQUENCE [LARGE SCALE GENOMIC DNA]</scope>
    <source>
        <strain evidence="2">IBT 13039</strain>
    </source>
</reference>
<evidence type="ECO:0000313" key="1">
    <source>
        <dbReference type="EMBL" id="OQE60740.1"/>
    </source>
</evidence>
<protein>
    <submittedName>
        <fullName evidence="1">Uncharacterized protein</fullName>
    </submittedName>
</protein>
<name>A0A1V6WCV6_PENNA</name>
<evidence type="ECO:0000313" key="2">
    <source>
        <dbReference type="Proteomes" id="UP000191691"/>
    </source>
</evidence>
<accession>A0A1V6WCV6</accession>
<dbReference type="EMBL" id="MOOB01000300">
    <property type="protein sequence ID" value="OQE60740.1"/>
    <property type="molecule type" value="Genomic_DNA"/>
</dbReference>
<gene>
    <name evidence="1" type="ORF">PENNAL_c0300G00898</name>
</gene>
<keyword evidence="2" id="KW-1185">Reference proteome</keyword>